<dbReference type="AlphaFoldDB" id="A0A9X2MM39"/>
<proteinExistence type="predicted"/>
<sequence>MKITFPHLGNVYIAGKAFLEELGQEVIPPPRCSKRTLELGTKYSPETMCLPFKINIGNYIESIEKGADTILITGSCGPCRFGYYSVLEQSILDDLGYEVEFIVFDPIYEGVRELKNNISRALNVKSYRKLIKAGDLGWKLIKKSDYLTQLANEKRAYAFNSYLVDEIMEDYYKKVEITVGGEPMLKLMDQVEDSLKAVKIDKNKNPIKVGIIGEIYTIIEPSVNLEIERKLGHMGVLVEKSLTPTKWVEHHVSNFPFGSKEENEKYKLAKPYIPTLVGGHGRETVGSAIYYAKKGFDGVIQLLPLNCMPEIVAKSILPTVQNDYNIPIMTLIVDEMTGEAGYMTRLEAFVDLLERKREEKQNGRFLHGC</sequence>
<dbReference type="InterPro" id="IPR018709">
    <property type="entry name" value="CoA_activase_DUF2229"/>
</dbReference>
<dbReference type="EMBL" id="JANJZL010000020">
    <property type="protein sequence ID" value="MCR2045550.1"/>
    <property type="molecule type" value="Genomic_DNA"/>
</dbReference>
<dbReference type="InterPro" id="IPR051805">
    <property type="entry name" value="Dehydratase_Activator_Redct"/>
</dbReference>
<reference evidence="2" key="1">
    <citation type="submission" date="2022-07" db="EMBL/GenBank/DDBJ databases">
        <title>Enhanced cultured diversity of the mouse gut microbiota enables custom-made synthetic communities.</title>
        <authorList>
            <person name="Afrizal A."/>
        </authorList>
    </citation>
    <scope>NUCLEOTIDE SEQUENCE</scope>
    <source>
        <strain evidence="2">DSM 29482</strain>
    </source>
</reference>
<dbReference type="PANTHER" id="PTHR32329">
    <property type="entry name" value="BIFUNCTIONAL PROTEIN [INCLUDES 2-HYDROXYACYL-COA DEHYDRATASE (N-TER) AND ITS ACTIVATOR DOMAIN (C_TERM)-RELATED"/>
    <property type="match status" value="1"/>
</dbReference>
<protein>
    <submittedName>
        <fullName evidence="2">CoA protein activase</fullName>
    </submittedName>
</protein>
<dbReference type="Gene3D" id="3.40.50.11900">
    <property type="match status" value="1"/>
</dbReference>
<keyword evidence="3" id="KW-1185">Reference proteome</keyword>
<gene>
    <name evidence="2" type="ORF">NSA23_15720</name>
</gene>
<dbReference type="Proteomes" id="UP001142078">
    <property type="component" value="Unassembled WGS sequence"/>
</dbReference>
<evidence type="ECO:0000313" key="3">
    <source>
        <dbReference type="Proteomes" id="UP001142078"/>
    </source>
</evidence>
<feature type="domain" description="DUF2229" evidence="1">
    <location>
        <begin position="15"/>
        <end position="71"/>
    </location>
</feature>
<dbReference type="RefSeq" id="WP_042683525.1">
    <property type="nucleotide sequence ID" value="NZ_CABKTM010000076.1"/>
</dbReference>
<organism evidence="2 3">
    <name type="scientific">Anaerosalibacter massiliensis</name>
    <dbReference type="NCBI Taxonomy" id="1347392"/>
    <lineage>
        <taxon>Bacteria</taxon>
        <taxon>Bacillati</taxon>
        <taxon>Bacillota</taxon>
        <taxon>Tissierellia</taxon>
        <taxon>Tissierellales</taxon>
        <taxon>Sporanaerobacteraceae</taxon>
        <taxon>Anaerosalibacter</taxon>
    </lineage>
</organism>
<dbReference type="OrthoDB" id="9780120at2"/>
<comment type="caution">
    <text evidence="2">The sequence shown here is derived from an EMBL/GenBank/DDBJ whole genome shotgun (WGS) entry which is preliminary data.</text>
</comment>
<dbReference type="Pfam" id="PF09989">
    <property type="entry name" value="DUF2229"/>
    <property type="match status" value="1"/>
</dbReference>
<evidence type="ECO:0000313" key="2">
    <source>
        <dbReference type="EMBL" id="MCR2045550.1"/>
    </source>
</evidence>
<evidence type="ECO:0000259" key="1">
    <source>
        <dbReference type="Pfam" id="PF09989"/>
    </source>
</evidence>
<name>A0A9X2MM39_9FIRM</name>
<dbReference type="PANTHER" id="PTHR32329:SF2">
    <property type="entry name" value="BIFUNCTIONAL PROTEIN [INCLUDES 2-HYDROXYACYL-COA DEHYDRATASE (N-TER) AND ITS ACTIVATOR DOMAIN (C_TERM)"/>
    <property type="match status" value="1"/>
</dbReference>
<accession>A0A9X2MM39</accession>